<evidence type="ECO:0000256" key="4">
    <source>
        <dbReference type="ARBA" id="ARBA00022692"/>
    </source>
</evidence>
<reference evidence="9" key="1">
    <citation type="submission" date="2022-07" db="EMBL/GenBank/DDBJ databases">
        <title>Arcobacter roscoffensis sp. nov., a marine bacterium isolated from coastal seawater collected from Roscoff, France.</title>
        <authorList>
            <person name="Pascual J."/>
            <person name="Lepeaux C."/>
            <person name="Methner A."/>
            <person name="Overmann J."/>
        </authorList>
    </citation>
    <scope>NUCLEOTIDE SEQUENCE</scope>
    <source>
        <strain evidence="9">ARW1-2F2</strain>
    </source>
</reference>
<dbReference type="EMBL" id="CP100595">
    <property type="protein sequence ID" value="UTJ07006.1"/>
    <property type="molecule type" value="Genomic_DNA"/>
</dbReference>
<proteinExistence type="inferred from homology"/>
<evidence type="ECO:0000313" key="9">
    <source>
        <dbReference type="EMBL" id="UTJ07006.1"/>
    </source>
</evidence>
<protein>
    <submittedName>
        <fullName evidence="9">Biopolymer transporter ExbD</fullName>
    </submittedName>
</protein>
<keyword evidence="5 8" id="KW-1133">Transmembrane helix</keyword>
<feature type="transmembrane region" description="Helical" evidence="8">
    <location>
        <begin position="12"/>
        <end position="31"/>
    </location>
</feature>
<keyword evidence="7" id="KW-0653">Protein transport</keyword>
<dbReference type="Proteomes" id="UP001060012">
    <property type="component" value="Chromosome"/>
</dbReference>
<evidence type="ECO:0000256" key="2">
    <source>
        <dbReference type="ARBA" id="ARBA00005811"/>
    </source>
</evidence>
<dbReference type="InterPro" id="IPR003400">
    <property type="entry name" value="ExbD"/>
</dbReference>
<keyword evidence="10" id="KW-1185">Reference proteome</keyword>
<name>A0ABY5E4B4_9BACT</name>
<dbReference type="Gene3D" id="3.30.420.270">
    <property type="match status" value="1"/>
</dbReference>
<dbReference type="RefSeq" id="WP_254577185.1">
    <property type="nucleotide sequence ID" value="NZ_CP100595.1"/>
</dbReference>
<evidence type="ECO:0000313" key="10">
    <source>
        <dbReference type="Proteomes" id="UP001060012"/>
    </source>
</evidence>
<dbReference type="PANTHER" id="PTHR30558">
    <property type="entry name" value="EXBD MEMBRANE COMPONENT OF PMF-DRIVEN MACROMOLECULE IMPORT SYSTEM"/>
    <property type="match status" value="1"/>
</dbReference>
<accession>A0ABY5E4B4</accession>
<evidence type="ECO:0000256" key="7">
    <source>
        <dbReference type="RuleBase" id="RU003879"/>
    </source>
</evidence>
<evidence type="ECO:0000256" key="6">
    <source>
        <dbReference type="ARBA" id="ARBA00023136"/>
    </source>
</evidence>
<comment type="similarity">
    <text evidence="2 7">Belongs to the ExbD/TolR family.</text>
</comment>
<keyword evidence="4 7" id="KW-0812">Transmembrane</keyword>
<dbReference type="Pfam" id="PF02472">
    <property type="entry name" value="ExbD"/>
    <property type="match status" value="1"/>
</dbReference>
<keyword evidence="6 8" id="KW-0472">Membrane</keyword>
<gene>
    <name evidence="9" type="ORF">NJU99_02620</name>
</gene>
<evidence type="ECO:0000256" key="3">
    <source>
        <dbReference type="ARBA" id="ARBA00022475"/>
    </source>
</evidence>
<keyword evidence="3" id="KW-1003">Cell membrane</keyword>
<evidence type="ECO:0000256" key="5">
    <source>
        <dbReference type="ARBA" id="ARBA00022989"/>
    </source>
</evidence>
<evidence type="ECO:0000256" key="1">
    <source>
        <dbReference type="ARBA" id="ARBA00004162"/>
    </source>
</evidence>
<keyword evidence="7" id="KW-0813">Transport</keyword>
<sequence>MKRREPLGLDLTPIIDVVFILLLFFIVSSVFKKDELALILDLPNSNAKELKVDEEQVFIELSSNKLAIKGIEVSFQSLEDNLKAIENKQKAVLVRIDKKVEYQRVVKVLDLLQKHDLTNLALVTSQEEKKD</sequence>
<evidence type="ECO:0000256" key="8">
    <source>
        <dbReference type="SAM" id="Phobius"/>
    </source>
</evidence>
<comment type="subcellular location">
    <subcellularLocation>
        <location evidence="1">Cell membrane</location>
        <topology evidence="1">Single-pass membrane protein</topology>
    </subcellularLocation>
    <subcellularLocation>
        <location evidence="7">Cell membrane</location>
        <topology evidence="7">Single-pass type II membrane protein</topology>
    </subcellularLocation>
</comment>
<organism evidence="9 10">
    <name type="scientific">Arcobacter roscoffensis</name>
    <dbReference type="NCBI Taxonomy" id="2961520"/>
    <lineage>
        <taxon>Bacteria</taxon>
        <taxon>Pseudomonadati</taxon>
        <taxon>Campylobacterota</taxon>
        <taxon>Epsilonproteobacteria</taxon>
        <taxon>Campylobacterales</taxon>
        <taxon>Arcobacteraceae</taxon>
        <taxon>Arcobacter</taxon>
    </lineage>
</organism>